<proteinExistence type="predicted"/>
<dbReference type="AlphaFoldDB" id="A0A1H7RUJ6"/>
<dbReference type="EMBL" id="FOBB01000002">
    <property type="protein sequence ID" value="SEL63941.1"/>
    <property type="molecule type" value="Genomic_DNA"/>
</dbReference>
<keyword evidence="2" id="KW-1185">Reference proteome</keyword>
<evidence type="ECO:0000313" key="1">
    <source>
        <dbReference type="EMBL" id="SEL63941.1"/>
    </source>
</evidence>
<reference evidence="1 2" key="1">
    <citation type="submission" date="2016-10" db="EMBL/GenBank/DDBJ databases">
        <authorList>
            <person name="de Groot N.N."/>
        </authorList>
    </citation>
    <scope>NUCLEOTIDE SEQUENCE [LARGE SCALE GENOMIC DNA]</scope>
    <source>
        <strain evidence="1 2">DSM 21039</strain>
    </source>
</reference>
<dbReference type="Proteomes" id="UP000198984">
    <property type="component" value="Unassembled WGS sequence"/>
</dbReference>
<name>A0A1H7RUJ6_9BACT</name>
<gene>
    <name evidence="1" type="ORF">SAMN04488505_102738</name>
</gene>
<protein>
    <submittedName>
        <fullName evidence="1">Uncharacterized protein</fullName>
    </submittedName>
</protein>
<accession>A0A1H7RUJ6</accession>
<evidence type="ECO:0000313" key="2">
    <source>
        <dbReference type="Proteomes" id="UP000198984"/>
    </source>
</evidence>
<sequence>MITLNVDYLNCRFINILKHAHWGLYKKQCYKEDAAPKSEQDRHSSISYPMY</sequence>
<organism evidence="1 2">
    <name type="scientific">Chitinophaga rupis</name>
    <dbReference type="NCBI Taxonomy" id="573321"/>
    <lineage>
        <taxon>Bacteria</taxon>
        <taxon>Pseudomonadati</taxon>
        <taxon>Bacteroidota</taxon>
        <taxon>Chitinophagia</taxon>
        <taxon>Chitinophagales</taxon>
        <taxon>Chitinophagaceae</taxon>
        <taxon>Chitinophaga</taxon>
    </lineage>
</organism>